<dbReference type="InterPro" id="IPR000182">
    <property type="entry name" value="GNAT_dom"/>
</dbReference>
<gene>
    <name evidence="4" type="ORF">ACFQ35_07220</name>
</gene>
<protein>
    <submittedName>
        <fullName evidence="4">GNAT family N-acetyltransferase</fullName>
        <ecNumber evidence="4">2.3.1.-</ecNumber>
    </submittedName>
</protein>
<dbReference type="EMBL" id="JBHTMA010000033">
    <property type="protein sequence ID" value="MFD1226938.1"/>
    <property type="molecule type" value="Genomic_DNA"/>
</dbReference>
<dbReference type="Pfam" id="PF00583">
    <property type="entry name" value="Acetyltransf_1"/>
    <property type="match status" value="1"/>
</dbReference>
<keyword evidence="1 4" id="KW-0808">Transferase</keyword>
<keyword evidence="2 4" id="KW-0012">Acyltransferase</keyword>
<dbReference type="PROSITE" id="PS51186">
    <property type="entry name" value="GNAT"/>
    <property type="match status" value="1"/>
</dbReference>
<accession>A0ABW3V1N8</accession>
<evidence type="ECO:0000256" key="2">
    <source>
        <dbReference type="ARBA" id="ARBA00023315"/>
    </source>
</evidence>
<dbReference type="GO" id="GO:0016746">
    <property type="term" value="F:acyltransferase activity"/>
    <property type="evidence" value="ECO:0007669"/>
    <property type="project" value="UniProtKB-KW"/>
</dbReference>
<dbReference type="SUPFAM" id="SSF55729">
    <property type="entry name" value="Acyl-CoA N-acyltransferases (Nat)"/>
    <property type="match status" value="1"/>
</dbReference>
<dbReference type="Gene3D" id="3.40.630.30">
    <property type="match status" value="1"/>
</dbReference>
<reference evidence="5" key="1">
    <citation type="journal article" date="2019" name="Int. J. Syst. Evol. Microbiol.">
        <title>The Global Catalogue of Microorganisms (GCM) 10K type strain sequencing project: providing services to taxonomists for standard genome sequencing and annotation.</title>
        <authorList>
            <consortium name="The Broad Institute Genomics Platform"/>
            <consortium name="The Broad Institute Genome Sequencing Center for Infectious Disease"/>
            <person name="Wu L."/>
            <person name="Ma J."/>
        </authorList>
    </citation>
    <scope>NUCLEOTIDE SEQUENCE [LARGE SCALE GENOMIC DNA]</scope>
    <source>
        <strain evidence="5">CCUG 49584</strain>
    </source>
</reference>
<dbReference type="Proteomes" id="UP001597263">
    <property type="component" value="Unassembled WGS sequence"/>
</dbReference>
<dbReference type="CDD" id="cd04301">
    <property type="entry name" value="NAT_SF"/>
    <property type="match status" value="1"/>
</dbReference>
<evidence type="ECO:0000256" key="1">
    <source>
        <dbReference type="ARBA" id="ARBA00022679"/>
    </source>
</evidence>
<dbReference type="RefSeq" id="WP_289387292.1">
    <property type="nucleotide sequence ID" value="NZ_JAUCBM010000005.1"/>
</dbReference>
<dbReference type="InterPro" id="IPR050832">
    <property type="entry name" value="Bact_Acetyltransf"/>
</dbReference>
<comment type="caution">
    <text evidence="4">The sequence shown here is derived from an EMBL/GenBank/DDBJ whole genome shotgun (WGS) entry which is preliminary data.</text>
</comment>
<feature type="domain" description="N-acetyltransferase" evidence="3">
    <location>
        <begin position="29"/>
        <end position="158"/>
    </location>
</feature>
<sequence>MAVKPHYHLCKVLSGDMALPVWSHAVTLVPFRPDVPEMIAALHAMLTSSYEAVGDHVPSLNVWWQALSEDAEYETALIFPVMNGKGELIAFAHCWNSGFIKDIVVQPSWRRQGIAEALLLHCFQVFYARGADKICLKVDQNNPFGAERLYRRLGMTDE</sequence>
<evidence type="ECO:0000313" key="5">
    <source>
        <dbReference type="Proteomes" id="UP001597263"/>
    </source>
</evidence>
<evidence type="ECO:0000313" key="4">
    <source>
        <dbReference type="EMBL" id="MFD1226938.1"/>
    </source>
</evidence>
<organism evidence="4 5">
    <name type="scientific">Pseudochrobactrum kiredjianiae</name>
    <dbReference type="NCBI Taxonomy" id="386305"/>
    <lineage>
        <taxon>Bacteria</taxon>
        <taxon>Pseudomonadati</taxon>
        <taxon>Pseudomonadota</taxon>
        <taxon>Alphaproteobacteria</taxon>
        <taxon>Hyphomicrobiales</taxon>
        <taxon>Brucellaceae</taxon>
        <taxon>Pseudochrobactrum</taxon>
    </lineage>
</organism>
<dbReference type="PANTHER" id="PTHR43877">
    <property type="entry name" value="AMINOALKYLPHOSPHONATE N-ACETYLTRANSFERASE-RELATED-RELATED"/>
    <property type="match status" value="1"/>
</dbReference>
<name>A0ABW3V1N8_9HYPH</name>
<dbReference type="EC" id="2.3.1.-" evidence="4"/>
<evidence type="ECO:0000259" key="3">
    <source>
        <dbReference type="PROSITE" id="PS51186"/>
    </source>
</evidence>
<keyword evidence="5" id="KW-1185">Reference proteome</keyword>
<dbReference type="InterPro" id="IPR016181">
    <property type="entry name" value="Acyl_CoA_acyltransferase"/>
</dbReference>
<proteinExistence type="predicted"/>